<dbReference type="Gramene" id="C.cajan_35034.t">
    <property type="protein sequence ID" value="C.cajan_35034.t"/>
    <property type="gene ID" value="C.cajan_35034"/>
</dbReference>
<gene>
    <name evidence="3" type="ORF">KK1_036235</name>
</gene>
<evidence type="ECO:0000256" key="1">
    <source>
        <dbReference type="SAM" id="MobiDB-lite"/>
    </source>
</evidence>
<sequence>MALISKKKMGFLNGSIPKPIFTDPLYPYWERCNTLLMLWLLNSLSPSIAQSVIFFETAIDIWTDLRERFSQGDLLRVVELQEEIYSLKQGSNNVTNYYTNLESLWEELDNFRPLLPCSYSAKTFHQQDFIIQFVKGLDDRFSMVRSKILLLDPLPSTNRVFSMIIQHECQHIGSVISDINPFVNVMTGKNRGIPHLGGSKANKKCHTVDVCYGRYGYPPRHPKYPSRPHPPNKNQSNHGGAVNSAVGEGNKTTTYGGDNPKETGVVSVNENGLNITEAQYQQLIAFLQANPGLGGANSNDMPIWANLYFSNPNYFSHTIYDHIVCSLDYFHTYSKIKPMNINLPNGTFVKAQIYGSIHFSPSFAIHNVLYVPDFTFNLLSISKLLSTLEYVITFSNDS</sequence>
<dbReference type="EMBL" id="KQ483720">
    <property type="protein sequence ID" value="KYP42362.1"/>
    <property type="molecule type" value="Genomic_DNA"/>
</dbReference>
<keyword evidence="4" id="KW-1185">Reference proteome</keyword>
<dbReference type="AlphaFoldDB" id="A0A151RIC0"/>
<name>A0A151RIC0_CAJCA</name>
<dbReference type="Proteomes" id="UP000075243">
    <property type="component" value="Unassembled WGS sequence"/>
</dbReference>
<reference evidence="3" key="1">
    <citation type="journal article" date="2012" name="Nat. Biotechnol.">
        <title>Draft genome sequence of pigeonpea (Cajanus cajan), an orphan legume crop of resource-poor farmers.</title>
        <authorList>
            <person name="Varshney R.K."/>
            <person name="Chen W."/>
            <person name="Li Y."/>
            <person name="Bharti A.K."/>
            <person name="Saxena R.K."/>
            <person name="Schlueter J.A."/>
            <person name="Donoghue M.T."/>
            <person name="Azam S."/>
            <person name="Fan G."/>
            <person name="Whaley A.M."/>
            <person name="Farmer A.D."/>
            <person name="Sheridan J."/>
            <person name="Iwata A."/>
            <person name="Tuteja R."/>
            <person name="Penmetsa R.V."/>
            <person name="Wu W."/>
            <person name="Upadhyaya H.D."/>
            <person name="Yang S.P."/>
            <person name="Shah T."/>
            <person name="Saxena K.B."/>
            <person name="Michael T."/>
            <person name="McCombie W.R."/>
            <person name="Yang B."/>
            <person name="Zhang G."/>
            <person name="Yang H."/>
            <person name="Wang J."/>
            <person name="Spillane C."/>
            <person name="Cook D.R."/>
            <person name="May G.D."/>
            <person name="Xu X."/>
            <person name="Jackson S.A."/>
        </authorList>
    </citation>
    <scope>NUCLEOTIDE SEQUENCE [LARGE SCALE GENOMIC DNA]</scope>
</reference>
<dbReference type="Pfam" id="PF22936">
    <property type="entry name" value="Pol_BBD"/>
    <property type="match status" value="1"/>
</dbReference>
<feature type="region of interest" description="Disordered" evidence="1">
    <location>
        <begin position="220"/>
        <end position="263"/>
    </location>
</feature>
<evidence type="ECO:0000259" key="2">
    <source>
        <dbReference type="Pfam" id="PF22936"/>
    </source>
</evidence>
<protein>
    <recommendedName>
        <fullName evidence="2">Retrovirus-related Pol polyprotein from transposon TNT 1-94-like beta-barrel domain-containing protein</fullName>
    </recommendedName>
</protein>
<dbReference type="PANTHER" id="PTHR37610:SF55">
    <property type="entry name" value="RETROTRANSPOSON COPIA-LIKE N-TERMINAL DOMAIN-CONTAINING PROTEIN"/>
    <property type="match status" value="1"/>
</dbReference>
<feature type="domain" description="Retrovirus-related Pol polyprotein from transposon TNT 1-94-like beta-barrel" evidence="2">
    <location>
        <begin position="321"/>
        <end position="385"/>
    </location>
</feature>
<proteinExistence type="predicted"/>
<dbReference type="InterPro" id="IPR054722">
    <property type="entry name" value="PolX-like_BBD"/>
</dbReference>
<accession>A0A151RIC0</accession>
<evidence type="ECO:0000313" key="3">
    <source>
        <dbReference type="EMBL" id="KYP42362.1"/>
    </source>
</evidence>
<evidence type="ECO:0000313" key="4">
    <source>
        <dbReference type="Proteomes" id="UP000075243"/>
    </source>
</evidence>
<dbReference type="Pfam" id="PF14223">
    <property type="entry name" value="Retrotran_gag_2"/>
    <property type="match status" value="1"/>
</dbReference>
<organism evidence="3 4">
    <name type="scientific">Cajanus cajan</name>
    <name type="common">Pigeon pea</name>
    <name type="synonym">Cajanus indicus</name>
    <dbReference type="NCBI Taxonomy" id="3821"/>
    <lineage>
        <taxon>Eukaryota</taxon>
        <taxon>Viridiplantae</taxon>
        <taxon>Streptophyta</taxon>
        <taxon>Embryophyta</taxon>
        <taxon>Tracheophyta</taxon>
        <taxon>Spermatophyta</taxon>
        <taxon>Magnoliopsida</taxon>
        <taxon>eudicotyledons</taxon>
        <taxon>Gunneridae</taxon>
        <taxon>Pentapetalae</taxon>
        <taxon>rosids</taxon>
        <taxon>fabids</taxon>
        <taxon>Fabales</taxon>
        <taxon>Fabaceae</taxon>
        <taxon>Papilionoideae</taxon>
        <taxon>50 kb inversion clade</taxon>
        <taxon>NPAAA clade</taxon>
        <taxon>indigoferoid/millettioid clade</taxon>
        <taxon>Phaseoleae</taxon>
        <taxon>Cajanus</taxon>
    </lineage>
</organism>
<dbReference type="PANTHER" id="PTHR37610">
    <property type="entry name" value="CCHC-TYPE DOMAIN-CONTAINING PROTEIN"/>
    <property type="match status" value="1"/>
</dbReference>